<dbReference type="Pfam" id="PF24765">
    <property type="entry name" value="SAC9_C"/>
    <property type="match status" value="1"/>
</dbReference>
<feature type="domain" description="SAC9 C-terminal" evidence="1">
    <location>
        <begin position="129"/>
        <end position="301"/>
    </location>
</feature>
<protein>
    <submittedName>
        <fullName evidence="4">Uncharacterized protein</fullName>
    </submittedName>
</protein>
<evidence type="ECO:0000313" key="3">
    <source>
        <dbReference type="EMBL" id="GAV92669.1"/>
    </source>
</evidence>
<evidence type="ECO:0000313" key="4">
    <source>
        <dbReference type="EMBL" id="GAV92671.1"/>
    </source>
</evidence>
<organism evidence="4 5">
    <name type="scientific">Cephalotus follicularis</name>
    <name type="common">Albany pitcher plant</name>
    <dbReference type="NCBI Taxonomy" id="3775"/>
    <lineage>
        <taxon>Eukaryota</taxon>
        <taxon>Viridiplantae</taxon>
        <taxon>Streptophyta</taxon>
        <taxon>Embryophyta</taxon>
        <taxon>Tracheophyta</taxon>
        <taxon>Spermatophyta</taxon>
        <taxon>Magnoliopsida</taxon>
        <taxon>eudicotyledons</taxon>
        <taxon>Gunneridae</taxon>
        <taxon>Pentapetalae</taxon>
        <taxon>rosids</taxon>
        <taxon>fabids</taxon>
        <taxon>Oxalidales</taxon>
        <taxon>Cephalotaceae</taxon>
        <taxon>Cephalotus</taxon>
    </lineage>
</organism>
<feature type="non-terminal residue" evidence="4">
    <location>
        <position position="1"/>
    </location>
</feature>
<evidence type="ECO:0000259" key="1">
    <source>
        <dbReference type="Pfam" id="PF24765"/>
    </source>
</evidence>
<feature type="domain" description="SAC9 second GBDL" evidence="2">
    <location>
        <begin position="1"/>
        <end position="104"/>
    </location>
</feature>
<dbReference type="InterPro" id="IPR057553">
    <property type="entry name" value="SAC9_GBDL_2nd"/>
</dbReference>
<gene>
    <name evidence="3" type="ORF">CFOL_v3_36047</name>
    <name evidence="4" type="ORF">CFOL_v3_36049</name>
</gene>
<evidence type="ECO:0000313" key="5">
    <source>
        <dbReference type="Proteomes" id="UP000187406"/>
    </source>
</evidence>
<accession>A0A1Q3DJM7</accession>
<comment type="caution">
    <text evidence="4">The sequence shown here is derived from an EMBL/GenBank/DDBJ whole genome shotgun (WGS) entry which is preliminary data.</text>
</comment>
<dbReference type="EMBL" id="BDDD01011043">
    <property type="protein sequence ID" value="GAV92671.1"/>
    <property type="molecule type" value="Genomic_DNA"/>
</dbReference>
<dbReference type="InterPro" id="IPR057554">
    <property type="entry name" value="SAC9_C"/>
</dbReference>
<proteinExistence type="predicted"/>
<sequence length="301" mass="33903">VGKWDVESLIKSSPEFYGPEKSSREDKAPRHVKFAFKNPVRCRIISITLRLQRPGSNSVNFGTDFNLLSLDENPFAEVNRRASFGGTIESNPCLHARRILVIGSSVKEELSSQGPEQVNFKSWLEKAPQLNRFKVPIEVERPMDNDLVLEQYLPPASPLLSGFRLDAFSAIKPRVTHSPYSDVDIWDTSVTFLEDRHISPALLYIQVSALQESNNMVTIAEYRLPEAKAGTAMYFDFPRQVQTRRVSFKLLGDVAAFADDPAEQDDFSPPLAVGLSLSNRIKLYYYADPYELGKWASLSAI</sequence>
<dbReference type="EMBL" id="BDDD01011042">
    <property type="protein sequence ID" value="GAV92669.1"/>
    <property type="molecule type" value="Genomic_DNA"/>
</dbReference>
<dbReference type="PANTHER" id="PTHR46817:SF1">
    <property type="entry name" value="SAC DOMAIN-CONTAINING PROTEIN"/>
    <property type="match status" value="1"/>
</dbReference>
<dbReference type="Proteomes" id="UP000187406">
    <property type="component" value="Unassembled WGS sequence"/>
</dbReference>
<dbReference type="OrthoDB" id="1692257at2759"/>
<keyword evidence="5" id="KW-1185">Reference proteome</keyword>
<dbReference type="Pfam" id="PF24789">
    <property type="entry name" value="SAC9_GBDL_2nd"/>
    <property type="match status" value="1"/>
</dbReference>
<dbReference type="AlphaFoldDB" id="A0A1Q3DJM7"/>
<evidence type="ECO:0000259" key="2">
    <source>
        <dbReference type="Pfam" id="PF24789"/>
    </source>
</evidence>
<dbReference type="STRING" id="3775.A0A1Q3DJM7"/>
<reference evidence="5" key="1">
    <citation type="submission" date="2016-04" db="EMBL/GenBank/DDBJ databases">
        <title>Cephalotus genome sequencing.</title>
        <authorList>
            <person name="Fukushima K."/>
            <person name="Hasebe M."/>
            <person name="Fang X."/>
        </authorList>
    </citation>
    <scope>NUCLEOTIDE SEQUENCE [LARGE SCALE GENOMIC DNA]</scope>
    <source>
        <strain evidence="5">cv. St1</strain>
    </source>
</reference>
<dbReference type="PANTHER" id="PTHR46817">
    <property type="entry name" value="PHOSPHOINOSITIDE PHOSPHATASE SAC9-RELATED"/>
    <property type="match status" value="1"/>
</dbReference>
<name>A0A1Q3DJM7_CEPFO</name>
<reference evidence="4" key="2">
    <citation type="journal article" date="2017" name="Nat. Ecol. Evol.">
        <title>Genome of the pitcher plant Cephalotus reveals genetic changes associated with carnivory.</title>
        <authorList>
            <person name="Fukushima K."/>
            <person name="Fang X."/>
            <person name="Alvarez-Ponce D."/>
            <person name="Cai H."/>
            <person name="Carretero-Paulet L."/>
            <person name="Chen C."/>
            <person name="Chang T."/>
            <person name="Farr K.M."/>
            <person name="Fujita T."/>
            <person name="Hiwatashi Y."/>
            <person name="Hoshi Y."/>
            <person name="Imai T."/>
            <person name="Kasahara M."/>
            <person name="Librado P."/>
            <person name="Mao L."/>
            <person name="Mori H."/>
            <person name="Nishiyama T."/>
            <person name="Nozawa M."/>
            <person name="Palfalvi G."/>
            <person name="Pollard S.T."/>
            <person name="Rozas J."/>
            <person name="Sanchez-Gracia A."/>
            <person name="Sankoff D."/>
            <person name="Shibata T.F."/>
            <person name="Shigenobu S."/>
            <person name="Sumikawa N."/>
            <person name="Uzawa T."/>
            <person name="Xie M."/>
            <person name="Zheng C."/>
            <person name="Pollock D.D."/>
            <person name="Albert V.A."/>
            <person name="Li S."/>
            <person name="Hasebe M."/>
        </authorList>
    </citation>
    <scope>NUCLEOTIDE SEQUENCE</scope>
    <source>
        <strain evidence="4">St1</strain>
    </source>
</reference>